<keyword evidence="1" id="KW-0813">Transport</keyword>
<evidence type="ECO:0000259" key="9">
    <source>
        <dbReference type="Pfam" id="PF08763"/>
    </source>
</evidence>
<organism evidence="11 12">
    <name type="scientific">Aquarana catesbeiana</name>
    <name type="common">American bullfrog</name>
    <name type="synonym">Rana catesbeiana</name>
    <dbReference type="NCBI Taxonomy" id="8400"/>
    <lineage>
        <taxon>Eukaryota</taxon>
        <taxon>Metazoa</taxon>
        <taxon>Chordata</taxon>
        <taxon>Craniata</taxon>
        <taxon>Vertebrata</taxon>
        <taxon>Euteleostomi</taxon>
        <taxon>Amphibia</taxon>
        <taxon>Batrachia</taxon>
        <taxon>Anura</taxon>
        <taxon>Neobatrachia</taxon>
        <taxon>Ranoidea</taxon>
        <taxon>Ranidae</taxon>
        <taxon>Aquarana</taxon>
    </lineage>
</organism>
<keyword evidence="5" id="KW-0406">Ion transport</keyword>
<dbReference type="GO" id="GO:0005891">
    <property type="term" value="C:voltage-gated calcium channel complex"/>
    <property type="evidence" value="ECO:0007669"/>
    <property type="project" value="TreeGrafter"/>
</dbReference>
<evidence type="ECO:0000256" key="6">
    <source>
        <dbReference type="ARBA" id="ARBA00023157"/>
    </source>
</evidence>
<dbReference type="GO" id="GO:0098703">
    <property type="term" value="P:calcium ion import across plasma membrane"/>
    <property type="evidence" value="ECO:0007669"/>
    <property type="project" value="TreeGrafter"/>
</dbReference>
<keyword evidence="2" id="KW-0597">Phosphoprotein</keyword>
<feature type="domain" description="Voltage-dependent L-type calcium channel IQ-associated" evidence="10">
    <location>
        <begin position="1"/>
        <end position="33"/>
    </location>
</feature>
<evidence type="ECO:0008006" key="13">
    <source>
        <dbReference type="Google" id="ProtNLM"/>
    </source>
</evidence>
<evidence type="ECO:0000313" key="11">
    <source>
        <dbReference type="EMBL" id="PIO40003.1"/>
    </source>
</evidence>
<feature type="domain" description="Voltage-dependent calcium channel alpha-1 subunit IQ" evidence="9">
    <location>
        <begin position="44"/>
        <end position="114"/>
    </location>
</feature>
<evidence type="ECO:0000259" key="10">
    <source>
        <dbReference type="Pfam" id="PF16905"/>
    </source>
</evidence>
<dbReference type="EMBL" id="KV924402">
    <property type="protein sequence ID" value="PIO40003.1"/>
    <property type="molecule type" value="Genomic_DNA"/>
</dbReference>
<dbReference type="AlphaFoldDB" id="A0A2G9SKE4"/>
<evidence type="ECO:0000256" key="7">
    <source>
        <dbReference type="ARBA" id="ARBA00023180"/>
    </source>
</evidence>
<dbReference type="PANTHER" id="PTHR45628">
    <property type="entry name" value="VOLTAGE-DEPENDENT CALCIUM CHANNEL TYPE A SUBUNIT ALPHA-1"/>
    <property type="match status" value="1"/>
</dbReference>
<evidence type="ECO:0000256" key="3">
    <source>
        <dbReference type="ARBA" id="ARBA00022737"/>
    </source>
</evidence>
<dbReference type="GO" id="GO:0043025">
    <property type="term" value="C:neuronal cell body"/>
    <property type="evidence" value="ECO:0007669"/>
    <property type="project" value="TreeGrafter"/>
</dbReference>
<dbReference type="Pfam" id="PF08763">
    <property type="entry name" value="Ca_chan_IQ"/>
    <property type="match status" value="1"/>
</dbReference>
<protein>
    <recommendedName>
        <fullName evidence="13">Voltage-dependent calcium channel alpha-1 subunit IQ domain-containing protein</fullName>
    </recommendedName>
</protein>
<keyword evidence="3" id="KW-0677">Repeat</keyword>
<dbReference type="GO" id="GO:0045202">
    <property type="term" value="C:synapse"/>
    <property type="evidence" value="ECO:0007669"/>
    <property type="project" value="GOC"/>
</dbReference>
<evidence type="ECO:0000256" key="4">
    <source>
        <dbReference type="ARBA" id="ARBA00022882"/>
    </source>
</evidence>
<sequence length="148" mass="17000">MYEMLRHMPPPLGLGKKCPARVAYKRLVRMNMPISDTDLTVHFTSTLMALIRTALDIKLAAGGIKQHECDTDLRKEISSVWPNLSQKTLDLLVPPHKRFVIAWSELHPIAKDYAYYFSSHNVYTRIDYMCIHRTFLPELNTASIPTIS</sequence>
<keyword evidence="8" id="KW-0407">Ion channel</keyword>
<evidence type="ECO:0000256" key="8">
    <source>
        <dbReference type="ARBA" id="ARBA00023303"/>
    </source>
</evidence>
<dbReference type="PANTHER" id="PTHR45628:SF6">
    <property type="entry name" value="VOLTAGE-DEPENDENT N-TYPE CALCIUM CHANNEL SUBUNIT ALPHA-1B"/>
    <property type="match status" value="1"/>
</dbReference>
<dbReference type="InterPro" id="IPR031649">
    <property type="entry name" value="GPHH_dom"/>
</dbReference>
<keyword evidence="4" id="KW-0851">Voltage-gated channel</keyword>
<evidence type="ECO:0000256" key="5">
    <source>
        <dbReference type="ARBA" id="ARBA00023065"/>
    </source>
</evidence>
<accession>A0A2G9SKE4</accession>
<dbReference type="InterPro" id="IPR050599">
    <property type="entry name" value="VDCC_alpha-1_subunit"/>
</dbReference>
<dbReference type="GO" id="GO:0008331">
    <property type="term" value="F:high voltage-gated calcium channel activity"/>
    <property type="evidence" value="ECO:0007669"/>
    <property type="project" value="TreeGrafter"/>
</dbReference>
<dbReference type="Pfam" id="PF16905">
    <property type="entry name" value="GPHH"/>
    <property type="match status" value="1"/>
</dbReference>
<dbReference type="OrthoDB" id="431720at2759"/>
<evidence type="ECO:0000256" key="2">
    <source>
        <dbReference type="ARBA" id="ARBA00022553"/>
    </source>
</evidence>
<keyword evidence="6" id="KW-1015">Disulfide bond</keyword>
<evidence type="ECO:0000313" key="12">
    <source>
        <dbReference type="Proteomes" id="UP000228934"/>
    </source>
</evidence>
<gene>
    <name evidence="11" type="ORF">AB205_0142040</name>
</gene>
<keyword evidence="7" id="KW-0325">Glycoprotein</keyword>
<keyword evidence="12" id="KW-1185">Reference proteome</keyword>
<dbReference type="Gene3D" id="6.10.250.2180">
    <property type="match status" value="1"/>
</dbReference>
<dbReference type="InterPro" id="IPR014873">
    <property type="entry name" value="VDCC_a1su_IQ"/>
</dbReference>
<proteinExistence type="predicted"/>
<dbReference type="Proteomes" id="UP000228934">
    <property type="component" value="Unassembled WGS sequence"/>
</dbReference>
<dbReference type="GO" id="GO:0007268">
    <property type="term" value="P:chemical synaptic transmission"/>
    <property type="evidence" value="ECO:0007669"/>
    <property type="project" value="TreeGrafter"/>
</dbReference>
<reference evidence="12" key="1">
    <citation type="journal article" date="2017" name="Nat. Commun.">
        <title>The North American bullfrog draft genome provides insight into hormonal regulation of long noncoding RNA.</title>
        <authorList>
            <person name="Hammond S.A."/>
            <person name="Warren R.L."/>
            <person name="Vandervalk B.P."/>
            <person name="Kucuk E."/>
            <person name="Khan H."/>
            <person name="Gibb E.A."/>
            <person name="Pandoh P."/>
            <person name="Kirk H."/>
            <person name="Zhao Y."/>
            <person name="Jones M."/>
            <person name="Mungall A.J."/>
            <person name="Coope R."/>
            <person name="Pleasance S."/>
            <person name="Moore R.A."/>
            <person name="Holt R.A."/>
            <person name="Round J.M."/>
            <person name="Ohora S."/>
            <person name="Walle B.V."/>
            <person name="Veldhoen N."/>
            <person name="Helbing C.C."/>
            <person name="Birol I."/>
        </authorList>
    </citation>
    <scope>NUCLEOTIDE SEQUENCE [LARGE SCALE GENOMIC DNA]</scope>
</reference>
<name>A0A2G9SKE4_AQUCT</name>
<evidence type="ECO:0000256" key="1">
    <source>
        <dbReference type="ARBA" id="ARBA00022448"/>
    </source>
</evidence>